<accession>A0A5C4YDI7</accession>
<feature type="compositionally biased region" description="Acidic residues" evidence="2">
    <location>
        <begin position="183"/>
        <end position="195"/>
    </location>
</feature>
<dbReference type="AlphaFoldDB" id="A0A5C4YDI7"/>
<evidence type="ECO:0000256" key="1">
    <source>
        <dbReference type="SAM" id="Coils"/>
    </source>
</evidence>
<dbReference type="InterPro" id="IPR001387">
    <property type="entry name" value="Cro/C1-type_HTH"/>
</dbReference>
<dbReference type="PROSITE" id="PS50943">
    <property type="entry name" value="HTH_CROC1"/>
    <property type="match status" value="1"/>
</dbReference>
<protein>
    <submittedName>
        <fullName evidence="3">Helix-turn-helix domain-containing protein</fullName>
    </submittedName>
</protein>
<organism evidence="3 4">
    <name type="scientific">Campylobacter jejuni</name>
    <dbReference type="NCBI Taxonomy" id="197"/>
    <lineage>
        <taxon>Bacteria</taxon>
        <taxon>Pseudomonadati</taxon>
        <taxon>Campylobacterota</taxon>
        <taxon>Epsilonproteobacteria</taxon>
        <taxon>Campylobacterales</taxon>
        <taxon>Campylobacteraceae</taxon>
        <taxon>Campylobacter</taxon>
    </lineage>
</organism>
<reference evidence="3 4" key="1">
    <citation type="submission" date="2019-06" db="EMBL/GenBank/DDBJ databases">
        <title>Epidemiology of MDR Campylobacter spp.</title>
        <authorList>
            <person name="Addetia A."/>
            <person name="Greninger A."/>
            <person name="Fang F."/>
        </authorList>
    </citation>
    <scope>NUCLEOTIDE SEQUENCE [LARGE SCALE GENOMIC DNA]</scope>
    <source>
        <strain evidence="3 4">HMC314</strain>
    </source>
</reference>
<evidence type="ECO:0000256" key="2">
    <source>
        <dbReference type="SAM" id="MobiDB-lite"/>
    </source>
</evidence>
<dbReference type="SUPFAM" id="SSF46689">
    <property type="entry name" value="Homeodomain-like"/>
    <property type="match status" value="1"/>
</dbReference>
<sequence>MKKLSVKGNKGKNKRSYVQIMDILLTQLEENLPSKVVASRYDITLQTVYKWKKIYAKHLENYKKLKEEAKIKNADKENKDLQEEKIHNAACGKRLRLLRTSLNLSQDRIAEILGITVAIYMRIEKGYTVLNSYIITKLYKFLGINPVYLITGEGDSFLIKDPDLFKKINTEQKKYSNRNNTKEDEEDEEDEEDLF</sequence>
<evidence type="ECO:0000313" key="4">
    <source>
        <dbReference type="Proteomes" id="UP000312397"/>
    </source>
</evidence>
<dbReference type="Proteomes" id="UP000312397">
    <property type="component" value="Unassembled WGS sequence"/>
</dbReference>
<dbReference type="EMBL" id="VEVS01000024">
    <property type="protein sequence ID" value="TNO41129.1"/>
    <property type="molecule type" value="Genomic_DNA"/>
</dbReference>
<proteinExistence type="predicted"/>
<dbReference type="Gene3D" id="1.10.260.40">
    <property type="entry name" value="lambda repressor-like DNA-binding domains"/>
    <property type="match status" value="1"/>
</dbReference>
<comment type="caution">
    <text evidence="3">The sequence shown here is derived from an EMBL/GenBank/DDBJ whole genome shotgun (WGS) entry which is preliminary data.</text>
</comment>
<gene>
    <name evidence="3" type="ORF">FH034_06950</name>
</gene>
<dbReference type="CDD" id="cd00093">
    <property type="entry name" value="HTH_XRE"/>
    <property type="match status" value="1"/>
</dbReference>
<keyword evidence="1" id="KW-0175">Coiled coil</keyword>
<dbReference type="SUPFAM" id="SSF47413">
    <property type="entry name" value="lambda repressor-like DNA-binding domains"/>
    <property type="match status" value="1"/>
</dbReference>
<feature type="region of interest" description="Disordered" evidence="2">
    <location>
        <begin position="170"/>
        <end position="195"/>
    </location>
</feature>
<feature type="coiled-coil region" evidence="1">
    <location>
        <begin position="55"/>
        <end position="84"/>
    </location>
</feature>
<evidence type="ECO:0000313" key="3">
    <source>
        <dbReference type="EMBL" id="TNO41129.1"/>
    </source>
</evidence>
<name>A0A5C4YDI7_CAMJU</name>
<dbReference type="GO" id="GO:0003677">
    <property type="term" value="F:DNA binding"/>
    <property type="evidence" value="ECO:0007669"/>
    <property type="project" value="InterPro"/>
</dbReference>
<dbReference type="RefSeq" id="WP_251831569.1">
    <property type="nucleotide sequence ID" value="NZ_VEVS01000024.1"/>
</dbReference>
<dbReference type="InterPro" id="IPR010982">
    <property type="entry name" value="Lambda_DNA-bd_dom_sf"/>
</dbReference>
<dbReference type="Pfam" id="PF12844">
    <property type="entry name" value="HTH_19"/>
    <property type="match status" value="1"/>
</dbReference>
<dbReference type="InterPro" id="IPR009057">
    <property type="entry name" value="Homeodomain-like_sf"/>
</dbReference>
<dbReference type="SMART" id="SM00530">
    <property type="entry name" value="HTH_XRE"/>
    <property type="match status" value="1"/>
</dbReference>